<evidence type="ECO:0000256" key="3">
    <source>
        <dbReference type="ARBA" id="ARBA00022801"/>
    </source>
</evidence>
<dbReference type="GO" id="GO:0008270">
    <property type="term" value="F:zinc ion binding"/>
    <property type="evidence" value="ECO:0007669"/>
    <property type="project" value="InterPro"/>
</dbReference>
<dbReference type="eggNOG" id="COG2931">
    <property type="taxonomic scope" value="Bacteria"/>
</dbReference>
<dbReference type="InterPro" id="IPR024079">
    <property type="entry name" value="MetalloPept_cat_dom_sf"/>
</dbReference>
<evidence type="ECO:0000256" key="2">
    <source>
        <dbReference type="ARBA" id="ARBA00022723"/>
    </source>
</evidence>
<dbReference type="Pfam" id="PF00413">
    <property type="entry name" value="Peptidase_M10"/>
    <property type="match status" value="1"/>
</dbReference>
<dbReference type="GO" id="GO:0031012">
    <property type="term" value="C:extracellular matrix"/>
    <property type="evidence" value="ECO:0007669"/>
    <property type="project" value="InterPro"/>
</dbReference>
<dbReference type="Gene3D" id="3.40.390.10">
    <property type="entry name" value="Collagenase (Catalytic Domain)"/>
    <property type="match status" value="1"/>
</dbReference>
<gene>
    <name evidence="6" type="ORF">DesU5LDRAFT_0082</name>
</gene>
<keyword evidence="2" id="KW-0479">Metal-binding</keyword>
<dbReference type="InterPro" id="IPR001818">
    <property type="entry name" value="Pept_M10_metallopeptidase"/>
</dbReference>
<feature type="domain" description="Peptidase metallopeptidase" evidence="5">
    <location>
        <begin position="145"/>
        <end position="326"/>
    </location>
</feature>
<dbReference type="CDD" id="cd04277">
    <property type="entry name" value="ZnMc_serralysin_like"/>
    <property type="match status" value="1"/>
</dbReference>
<dbReference type="SMART" id="SM00235">
    <property type="entry name" value="ZnMc"/>
    <property type="match status" value="1"/>
</dbReference>
<proteinExistence type="predicted"/>
<keyword evidence="4" id="KW-0862">Zinc</keyword>
<name>I2Q7P7_9BACT</name>
<evidence type="ECO:0000313" key="6">
    <source>
        <dbReference type="EMBL" id="EIG55803.1"/>
    </source>
</evidence>
<evidence type="ECO:0000259" key="5">
    <source>
        <dbReference type="SMART" id="SM00235"/>
    </source>
</evidence>
<dbReference type="GO" id="GO:0006508">
    <property type="term" value="P:proteolysis"/>
    <property type="evidence" value="ECO:0007669"/>
    <property type="project" value="UniProtKB-KW"/>
</dbReference>
<keyword evidence="3" id="KW-0378">Hydrolase</keyword>
<dbReference type="STRING" id="596152.DesU5LDRAFT_0082"/>
<evidence type="ECO:0000256" key="4">
    <source>
        <dbReference type="ARBA" id="ARBA00022833"/>
    </source>
</evidence>
<dbReference type="SUPFAM" id="SSF55486">
    <property type="entry name" value="Metalloproteases ('zincins'), catalytic domain"/>
    <property type="match status" value="1"/>
</dbReference>
<dbReference type="AlphaFoldDB" id="I2Q7P7"/>
<sequence>MSEWFDASYFLVSKAAELNTNHYQGKTDWNAETTKQAILSAGMTLEQNYKTYSAFENGVDANRNFNTEQYYIDKAAEMNATQEGGRTNWTAPEVETIFKNVGLDPVDHYLKYGKSEGLTPKAAVYPSPTAITSSDPIIGSLTASDSLTWNNVSGSVVYYGFMKTANDDIIGYNPQNFMAMDTTQQSNVTKALAACAGITGITFVQTSDLGTANILFGEANLGGDTAGLAYFPTTVGGKVTSEVFIDNRSYNTMDPTTNTSWYEVLLHEVGHAVGLKHPFEGNITLPASLDNTENTLMSYTSAPLSTSVYNHYQEYDILAMQYLYGSDGVRGLQGLGSSFA</sequence>
<organism evidence="6">
    <name type="scientific">Desulfovibrio sp. U5L</name>
    <dbReference type="NCBI Taxonomy" id="596152"/>
    <lineage>
        <taxon>Bacteria</taxon>
        <taxon>Pseudomonadati</taxon>
        <taxon>Thermodesulfobacteriota</taxon>
        <taxon>Desulfovibrionia</taxon>
        <taxon>Desulfovibrionales</taxon>
        <taxon>Desulfovibrionaceae</taxon>
        <taxon>Desulfovibrio</taxon>
    </lineage>
</organism>
<dbReference type="InterPro" id="IPR034033">
    <property type="entry name" value="Serralysin-like"/>
</dbReference>
<dbReference type="OrthoDB" id="733404at2"/>
<dbReference type="InterPro" id="IPR006026">
    <property type="entry name" value="Peptidase_Metallo"/>
</dbReference>
<keyword evidence="1" id="KW-0645">Protease</keyword>
<dbReference type="HOGENOM" id="CLU_815670_0_0_7"/>
<accession>I2Q7P7</accession>
<dbReference type="GO" id="GO:0004222">
    <property type="term" value="F:metalloendopeptidase activity"/>
    <property type="evidence" value="ECO:0007669"/>
    <property type="project" value="InterPro"/>
</dbReference>
<protein>
    <submittedName>
        <fullName evidence="6">Matrixin</fullName>
    </submittedName>
</protein>
<reference evidence="6" key="1">
    <citation type="submission" date="2011-11" db="EMBL/GenBank/DDBJ databases">
        <title>Improved High-Quality Draft sequence of Desulfovibrio sp. U5L.</title>
        <authorList>
            <consortium name="US DOE Joint Genome Institute"/>
            <person name="Lucas S."/>
            <person name="Han J."/>
            <person name="Lapidus A."/>
            <person name="Cheng J.-F."/>
            <person name="Goodwin L."/>
            <person name="Pitluck S."/>
            <person name="Peters L."/>
            <person name="Ovchinnikova G."/>
            <person name="Held B."/>
            <person name="Detter J.C."/>
            <person name="Han C."/>
            <person name="Tapia R."/>
            <person name="Land M."/>
            <person name="Hauser L."/>
            <person name="Kyrpides N."/>
            <person name="Ivanova N."/>
            <person name="Pagani I."/>
            <person name="Gabster J."/>
            <person name="Walker C."/>
            <person name="Stolyar S."/>
            <person name="Stahl D."/>
            <person name="Arkin A."/>
            <person name="Dehal P."/>
            <person name="Hazen T."/>
            <person name="Woyke T."/>
        </authorList>
    </citation>
    <scope>NUCLEOTIDE SEQUENCE [LARGE SCALE GENOMIC DNA]</scope>
    <source>
        <strain evidence="6">U5L</strain>
    </source>
</reference>
<evidence type="ECO:0000256" key="1">
    <source>
        <dbReference type="ARBA" id="ARBA00022670"/>
    </source>
</evidence>
<dbReference type="EMBL" id="JH600067">
    <property type="protein sequence ID" value="EIG55803.1"/>
    <property type="molecule type" value="Genomic_DNA"/>
</dbReference>